<dbReference type="EMBL" id="CP043506">
    <property type="protein sequence ID" value="QEO18622.1"/>
    <property type="molecule type" value="Genomic_DNA"/>
</dbReference>
<keyword evidence="1" id="KW-0472">Membrane</keyword>
<evidence type="ECO:0000256" key="1">
    <source>
        <dbReference type="SAM" id="Phobius"/>
    </source>
</evidence>
<proteinExistence type="predicted"/>
<dbReference type="Proteomes" id="UP000324536">
    <property type="component" value="Chromosome"/>
</dbReference>
<name>A0A5C1YUE2_9PROT</name>
<feature type="transmembrane region" description="Helical" evidence="1">
    <location>
        <begin position="31"/>
        <end position="52"/>
    </location>
</feature>
<gene>
    <name evidence="2" type="ORF">FLP30_06925</name>
</gene>
<keyword evidence="1" id="KW-1133">Transmembrane helix</keyword>
<feature type="transmembrane region" description="Helical" evidence="1">
    <location>
        <begin position="6"/>
        <end position="24"/>
    </location>
</feature>
<reference evidence="2 3" key="1">
    <citation type="submission" date="2019-09" db="EMBL/GenBank/DDBJ databases">
        <title>Genome sequencing of strain KACC 21233.</title>
        <authorList>
            <person name="Heo J."/>
            <person name="Kim S.-J."/>
            <person name="Kim J.-S."/>
            <person name="Hong S.-B."/>
            <person name="Kwon S.-W."/>
        </authorList>
    </citation>
    <scope>NUCLEOTIDE SEQUENCE [LARGE SCALE GENOMIC DNA]</scope>
    <source>
        <strain evidence="2 3">KACC 21233</strain>
    </source>
</reference>
<dbReference type="KEGG" id="acek:FLP30_06925"/>
<evidence type="ECO:0008006" key="4">
    <source>
        <dbReference type="Google" id="ProtNLM"/>
    </source>
</evidence>
<evidence type="ECO:0000313" key="3">
    <source>
        <dbReference type="Proteomes" id="UP000324536"/>
    </source>
</evidence>
<protein>
    <recommendedName>
        <fullName evidence="4">DUF3649 domain-containing protein</fullName>
    </recommendedName>
</protein>
<organism evidence="2 3">
    <name type="scientific">Acetobacter vaccinii</name>
    <dbReference type="NCBI Taxonomy" id="2592655"/>
    <lineage>
        <taxon>Bacteria</taxon>
        <taxon>Pseudomonadati</taxon>
        <taxon>Pseudomonadota</taxon>
        <taxon>Alphaproteobacteria</taxon>
        <taxon>Acetobacterales</taxon>
        <taxon>Acetobacteraceae</taxon>
        <taxon>Acetobacter</taxon>
    </lineage>
</organism>
<accession>A0A5C1YUE2</accession>
<dbReference type="AlphaFoldDB" id="A0A5C1YUE2"/>
<feature type="transmembrane region" description="Helical" evidence="1">
    <location>
        <begin position="58"/>
        <end position="76"/>
    </location>
</feature>
<keyword evidence="1" id="KW-0812">Transmembrane</keyword>
<evidence type="ECO:0000313" key="2">
    <source>
        <dbReference type="EMBL" id="QEO18622.1"/>
    </source>
</evidence>
<keyword evidence="3" id="KW-1185">Reference proteome</keyword>
<sequence length="79" mass="8493">MGGGYLASASVLVLLCMMLAALGMPRAEAATLGMLLVFVVYLCFLLWVFASATLWRPFVVFFLLTVSGYGLTAFMGHGH</sequence>